<evidence type="ECO:0000313" key="1">
    <source>
        <dbReference type="EMBL" id="RFU27991.1"/>
    </source>
</evidence>
<reference evidence="1 2" key="1">
    <citation type="submission" date="2018-05" db="EMBL/GenBank/DDBJ databases">
        <title>Draft genome sequence of Scytalidium lignicola DSM 105466, a ubiquitous saprotrophic fungus.</title>
        <authorList>
            <person name="Buettner E."/>
            <person name="Gebauer A.M."/>
            <person name="Hofrichter M."/>
            <person name="Liers C."/>
            <person name="Kellner H."/>
        </authorList>
    </citation>
    <scope>NUCLEOTIDE SEQUENCE [LARGE SCALE GENOMIC DNA]</scope>
    <source>
        <strain evidence="1 2">DSM 105466</strain>
    </source>
</reference>
<dbReference type="AlphaFoldDB" id="A0A3E2H3V4"/>
<evidence type="ECO:0000313" key="2">
    <source>
        <dbReference type="Proteomes" id="UP000258309"/>
    </source>
</evidence>
<keyword evidence="2" id="KW-1185">Reference proteome</keyword>
<comment type="caution">
    <text evidence="1">The sequence shown here is derived from an EMBL/GenBank/DDBJ whole genome shotgun (WGS) entry which is preliminary data.</text>
</comment>
<accession>A0A3E2H3V4</accession>
<feature type="non-terminal residue" evidence="1">
    <location>
        <position position="134"/>
    </location>
</feature>
<gene>
    <name evidence="1" type="ORF">B7463_g8345</name>
</gene>
<dbReference type="EMBL" id="NCSJ02000181">
    <property type="protein sequence ID" value="RFU27991.1"/>
    <property type="molecule type" value="Genomic_DNA"/>
</dbReference>
<proteinExistence type="predicted"/>
<dbReference type="OrthoDB" id="10328490at2759"/>
<dbReference type="Proteomes" id="UP000258309">
    <property type="component" value="Unassembled WGS sequence"/>
</dbReference>
<protein>
    <submittedName>
        <fullName evidence="1">Uncharacterized protein</fullName>
    </submittedName>
</protein>
<name>A0A3E2H3V4_SCYLI</name>
<feature type="non-terminal residue" evidence="1">
    <location>
        <position position="1"/>
    </location>
</feature>
<sequence>MMSALNYIRPIPNIDGVVRDIWAKCEDGRFDYGRGSADEINSDDSDVRYLVNVIQEVTRAKLYYPSMVEVNATNPYEIETPQFVFCIKSYDEGAAIWNDGARRIEIENHIVLYCEAGNLEAIDKRGGHYLCLWE</sequence>
<organism evidence="1 2">
    <name type="scientific">Scytalidium lignicola</name>
    <name type="common">Hyphomycete</name>
    <dbReference type="NCBI Taxonomy" id="5539"/>
    <lineage>
        <taxon>Eukaryota</taxon>
        <taxon>Fungi</taxon>
        <taxon>Dikarya</taxon>
        <taxon>Ascomycota</taxon>
        <taxon>Pezizomycotina</taxon>
        <taxon>Leotiomycetes</taxon>
        <taxon>Leotiomycetes incertae sedis</taxon>
        <taxon>Scytalidium</taxon>
    </lineage>
</organism>